<gene>
    <name evidence="2" type="ORF">SAMN05421546_1102</name>
</gene>
<evidence type="ECO:0008006" key="4">
    <source>
        <dbReference type="Google" id="ProtNLM"/>
    </source>
</evidence>
<evidence type="ECO:0000313" key="2">
    <source>
        <dbReference type="EMBL" id="SIQ32646.1"/>
    </source>
</evidence>
<feature type="signal peptide" evidence="1">
    <location>
        <begin position="1"/>
        <end position="27"/>
    </location>
</feature>
<organism evidence="2 3">
    <name type="scientific">Solilutibacter tolerans</name>
    <dbReference type="NCBI Taxonomy" id="1604334"/>
    <lineage>
        <taxon>Bacteria</taxon>
        <taxon>Pseudomonadati</taxon>
        <taxon>Pseudomonadota</taxon>
        <taxon>Gammaproteobacteria</taxon>
        <taxon>Lysobacterales</taxon>
        <taxon>Lysobacteraceae</taxon>
        <taxon>Solilutibacter</taxon>
    </lineage>
</organism>
<keyword evidence="1" id="KW-0732">Signal</keyword>
<dbReference type="RefSeq" id="WP_129582820.1">
    <property type="nucleotide sequence ID" value="NZ_FTLW01000002.1"/>
</dbReference>
<dbReference type="SUPFAM" id="SSF81901">
    <property type="entry name" value="HCP-like"/>
    <property type="match status" value="1"/>
</dbReference>
<feature type="chain" id="PRO_5012432993" description="Sel1 repeat-containing protein" evidence="1">
    <location>
        <begin position="28"/>
        <end position="256"/>
    </location>
</feature>
<dbReference type="Gene3D" id="1.25.40.10">
    <property type="entry name" value="Tetratricopeptide repeat domain"/>
    <property type="match status" value="1"/>
</dbReference>
<dbReference type="STRING" id="1604334.SAMN05421546_1102"/>
<evidence type="ECO:0000313" key="3">
    <source>
        <dbReference type="Proteomes" id="UP000241788"/>
    </source>
</evidence>
<protein>
    <recommendedName>
        <fullName evidence="4">Sel1 repeat-containing protein</fullName>
    </recommendedName>
</protein>
<keyword evidence="3" id="KW-1185">Reference proteome</keyword>
<accession>A0A1N6RVA1</accession>
<dbReference type="InterPro" id="IPR011990">
    <property type="entry name" value="TPR-like_helical_dom_sf"/>
</dbReference>
<dbReference type="OrthoDB" id="7063913at2"/>
<sequence length="256" mass="28687">MKNQTPMTKMLTMTLACTLVALSPAEAVGQKSKPQPGKLSQRQQQVVSSEAFLSDHPDMLNRMRAMQELERGDAERAANYFKRAAHYADKQSQAGYAELLWKGHGVPQDRPAAYAWMDLASERGYTLFLGFRERYWNALSEQERLRALEVGETIYAEYGDAVAKPRMEKILKRALRKITGSRVGFVGGLTIIIPGPGGGTSINASTYYNKRFWEPKQYWHWQEEVVEGARHGTVTVSDLVQVREAASSQKSADPGD</sequence>
<dbReference type="Proteomes" id="UP000241788">
    <property type="component" value="Unassembled WGS sequence"/>
</dbReference>
<name>A0A1N6RVA1_9GAMM</name>
<dbReference type="EMBL" id="FTLW01000002">
    <property type="protein sequence ID" value="SIQ32646.1"/>
    <property type="molecule type" value="Genomic_DNA"/>
</dbReference>
<reference evidence="3" key="1">
    <citation type="submission" date="2017-01" db="EMBL/GenBank/DDBJ databases">
        <authorList>
            <person name="Varghese N."/>
            <person name="Submissions S."/>
        </authorList>
    </citation>
    <scope>NUCLEOTIDE SEQUENCE [LARGE SCALE GENOMIC DNA]</scope>
    <source>
        <strain evidence="3">UM1</strain>
    </source>
</reference>
<dbReference type="AlphaFoldDB" id="A0A1N6RVA1"/>
<evidence type="ECO:0000256" key="1">
    <source>
        <dbReference type="SAM" id="SignalP"/>
    </source>
</evidence>
<proteinExistence type="predicted"/>